<sequence length="251" mass="29385">MTAPIKKNIPSGHFTNALLPWENEAEFLELLYEWRTVYMPKGPAEDSLIDQLVWIEWRRRRLISGERALHINQLHNCTGTGETYSSCDLLTRRALVYHSERKRTFNSRSAISTTEGDDKELDIFVRENLSRLKEALLILKDPNKNAYTNALGYLDEGSLEWWEEEIQENENGFEASSEGLTKFIEEKLLPWLKNLEHETEERPIVRMQAYGESLDPHRMSTLMALDERLGRQFEKAMSMLIRLQELREKPS</sequence>
<dbReference type="eggNOG" id="ENOG5032V83">
    <property type="taxonomic scope" value="Bacteria"/>
</dbReference>
<dbReference type="OrthoDB" id="9156204at2"/>
<reference evidence="2" key="1">
    <citation type="journal article" date="2011" name="J. Bacteriol.">
        <title>Genome sequences of eight morphologically diverse alphaproteobacteria.</title>
        <authorList>
            <consortium name="US DOE Joint Genome Institute"/>
            <person name="Brown P.J."/>
            <person name="Kysela D.T."/>
            <person name="Buechlein A."/>
            <person name="Hemmerich C."/>
            <person name="Brun Y.V."/>
        </authorList>
    </citation>
    <scope>NUCLEOTIDE SEQUENCE [LARGE SCALE GENOMIC DNA]</scope>
    <source>
        <strain evidence="2">ATCC 49814 / DSM 5838 / IFAM 1418</strain>
    </source>
</reference>
<evidence type="ECO:0000313" key="1">
    <source>
        <dbReference type="EMBL" id="ACT59336.1"/>
    </source>
</evidence>
<gene>
    <name evidence="1" type="ordered locus">Hbal_1648</name>
</gene>
<dbReference type="KEGG" id="hba:Hbal_1648"/>
<dbReference type="STRING" id="582402.Hbal_1648"/>
<dbReference type="Proteomes" id="UP000002745">
    <property type="component" value="Chromosome"/>
</dbReference>
<organism evidence="1 2">
    <name type="scientific">Hirschia baltica (strain ATCC 49814 / DSM 5838 / IFAM 1418)</name>
    <dbReference type="NCBI Taxonomy" id="582402"/>
    <lineage>
        <taxon>Bacteria</taxon>
        <taxon>Pseudomonadati</taxon>
        <taxon>Pseudomonadota</taxon>
        <taxon>Alphaproteobacteria</taxon>
        <taxon>Hyphomonadales</taxon>
        <taxon>Hyphomonadaceae</taxon>
        <taxon>Hirschia</taxon>
    </lineage>
</organism>
<dbReference type="RefSeq" id="WP_015827486.1">
    <property type="nucleotide sequence ID" value="NC_012982.1"/>
</dbReference>
<proteinExistence type="predicted"/>
<dbReference type="AlphaFoldDB" id="C6XJP1"/>
<protein>
    <submittedName>
        <fullName evidence="1">Uncharacterized protein</fullName>
    </submittedName>
</protein>
<evidence type="ECO:0000313" key="2">
    <source>
        <dbReference type="Proteomes" id="UP000002745"/>
    </source>
</evidence>
<accession>C6XJP1</accession>
<keyword evidence="2" id="KW-1185">Reference proteome</keyword>
<dbReference type="HOGENOM" id="CLU_076897_0_0_5"/>
<dbReference type="EMBL" id="CP001678">
    <property type="protein sequence ID" value="ACT59336.1"/>
    <property type="molecule type" value="Genomic_DNA"/>
</dbReference>
<name>C6XJP1_HIRBI</name>